<evidence type="ECO:0000256" key="1">
    <source>
        <dbReference type="SAM" id="MobiDB-lite"/>
    </source>
</evidence>
<comment type="caution">
    <text evidence="2">The sequence shown here is derived from an EMBL/GenBank/DDBJ whole genome shotgun (WGS) entry which is preliminary data.</text>
</comment>
<keyword evidence="3" id="KW-1185">Reference proteome</keyword>
<feature type="compositionally biased region" description="Basic and acidic residues" evidence="1">
    <location>
        <begin position="205"/>
        <end position="227"/>
    </location>
</feature>
<feature type="compositionally biased region" description="Pro residues" evidence="1">
    <location>
        <begin position="261"/>
        <end position="273"/>
    </location>
</feature>
<evidence type="ECO:0000313" key="3">
    <source>
        <dbReference type="Proteomes" id="UP000636479"/>
    </source>
</evidence>
<gene>
    <name evidence="2" type="ORF">MIND_01371600</name>
</gene>
<sequence length="618" mass="68126">MYAPSRAYAYPQAPAGFPQVPFNGPPPKPPHIRANPQDWQNGSWSINPAFNASQWSVSSAAAAWVPSQSWAQRQAAEWQVQQQQMAAAAHYNPFKRVPRPPSAEYLATKLSDNPLGLINMIPRETLFGPKTDGMAAATPWVWNPRNLQDEDNDTEPETAPTSNSGPTTNSAPPPNSAPPIYARAQQPQPDVPDQSRRATTVPARHSSEPPAERRQSFDDRPRRHNQPDDIFTSRELQPTFSTNIVRTPDHYRTRSSSAGPSPSPQPIYGPPATPRRASVDSDLSNRMERLNTNSLSRHASLPAPLSAPATSTFMTSGSALVEEPGNLLSPLVGISSNHKHSPRPLGPSSSLNTIPEGFDNDSTRRSPKRKSKSANRRSRHTSPVPHSSASSPPLSNMFGIPPPMNVYQSAPPNGQESVTPPHNLTPPHNPTGSSSLTPPHSAQLPNITPPRASSHSAFATPTHQPVPASYSHHSSYSTPDHSLLASSYSSPTHPSTYSQQPLQNPLPAPPQEPVSREPDLRIPIQRPVPDKWRTRKRMGMWNRRGDHLTMDGYIVYAPSNRAYPEELSDYPAENVGYRDHRGSELKYLERPELPESLPRHGQPPLQPYDKFVVYEYQQ</sequence>
<dbReference type="AlphaFoldDB" id="A0A8H6RZS7"/>
<feature type="compositionally biased region" description="Low complexity" evidence="1">
    <location>
        <begin position="382"/>
        <end position="395"/>
    </location>
</feature>
<feature type="compositionally biased region" description="Polar residues" evidence="1">
    <location>
        <begin position="432"/>
        <end position="463"/>
    </location>
</feature>
<dbReference type="Proteomes" id="UP000636479">
    <property type="component" value="Unassembled WGS sequence"/>
</dbReference>
<feature type="compositionally biased region" description="Polar residues" evidence="1">
    <location>
        <begin position="471"/>
        <end position="480"/>
    </location>
</feature>
<feature type="compositionally biased region" description="Polar residues" evidence="1">
    <location>
        <begin position="234"/>
        <end position="245"/>
    </location>
</feature>
<proteinExistence type="predicted"/>
<feature type="region of interest" description="Disordered" evidence="1">
    <location>
        <begin position="332"/>
        <end position="531"/>
    </location>
</feature>
<accession>A0A8H6RZS7</accession>
<feature type="compositionally biased region" description="Basic residues" evidence="1">
    <location>
        <begin position="365"/>
        <end position="380"/>
    </location>
</feature>
<feature type="compositionally biased region" description="Low complexity" evidence="1">
    <location>
        <begin position="158"/>
        <end position="170"/>
    </location>
</feature>
<dbReference type="EMBL" id="JACAZF010000016">
    <property type="protein sequence ID" value="KAF7289963.1"/>
    <property type="molecule type" value="Genomic_DNA"/>
</dbReference>
<dbReference type="OrthoDB" id="3255291at2759"/>
<reference evidence="2" key="1">
    <citation type="submission" date="2020-05" db="EMBL/GenBank/DDBJ databases">
        <title>Mycena genomes resolve the evolution of fungal bioluminescence.</title>
        <authorList>
            <person name="Tsai I.J."/>
        </authorList>
    </citation>
    <scope>NUCLEOTIDE SEQUENCE</scope>
    <source>
        <strain evidence="2">171206Taipei</strain>
    </source>
</reference>
<feature type="compositionally biased region" description="Polar residues" evidence="1">
    <location>
        <begin position="406"/>
        <end position="418"/>
    </location>
</feature>
<feature type="region of interest" description="Disordered" evidence="1">
    <location>
        <begin position="141"/>
        <end position="281"/>
    </location>
</feature>
<dbReference type="GeneID" id="59352652"/>
<name>A0A8H6RZS7_9AGAR</name>
<evidence type="ECO:0000313" key="2">
    <source>
        <dbReference type="EMBL" id="KAF7289963.1"/>
    </source>
</evidence>
<organism evidence="2 3">
    <name type="scientific">Mycena indigotica</name>
    <dbReference type="NCBI Taxonomy" id="2126181"/>
    <lineage>
        <taxon>Eukaryota</taxon>
        <taxon>Fungi</taxon>
        <taxon>Dikarya</taxon>
        <taxon>Basidiomycota</taxon>
        <taxon>Agaricomycotina</taxon>
        <taxon>Agaricomycetes</taxon>
        <taxon>Agaricomycetidae</taxon>
        <taxon>Agaricales</taxon>
        <taxon>Marasmiineae</taxon>
        <taxon>Mycenaceae</taxon>
        <taxon>Mycena</taxon>
    </lineage>
</organism>
<protein>
    <submittedName>
        <fullName evidence="2">Uncharacterized protein</fullName>
    </submittedName>
</protein>
<feature type="compositionally biased region" description="Low complexity" evidence="1">
    <location>
        <begin position="486"/>
        <end position="503"/>
    </location>
</feature>
<dbReference type="RefSeq" id="XP_037213692.1">
    <property type="nucleotide sequence ID" value="XM_037370136.1"/>
</dbReference>